<evidence type="ECO:0008006" key="3">
    <source>
        <dbReference type="Google" id="ProtNLM"/>
    </source>
</evidence>
<dbReference type="EMBL" id="BAAAFA010000001">
    <property type="protein sequence ID" value="GAA0812228.1"/>
    <property type="molecule type" value="Genomic_DNA"/>
</dbReference>
<gene>
    <name evidence="1" type="ORF">GCM10009111_05900</name>
</gene>
<name>A0ABP3WH89_9GAMM</name>
<protein>
    <recommendedName>
        <fullName evidence="3">DUF481 domain-containing protein</fullName>
    </recommendedName>
</protein>
<dbReference type="Pfam" id="PF04338">
    <property type="entry name" value="DUF481"/>
    <property type="match status" value="1"/>
</dbReference>
<evidence type="ECO:0000313" key="2">
    <source>
        <dbReference type="Proteomes" id="UP001500021"/>
    </source>
</evidence>
<organism evidence="1 2">
    <name type="scientific">Colwellia asteriadis</name>
    <dbReference type="NCBI Taxonomy" id="517723"/>
    <lineage>
        <taxon>Bacteria</taxon>
        <taxon>Pseudomonadati</taxon>
        <taxon>Pseudomonadota</taxon>
        <taxon>Gammaproteobacteria</taxon>
        <taxon>Alteromonadales</taxon>
        <taxon>Colwelliaceae</taxon>
        <taxon>Colwellia</taxon>
    </lineage>
</organism>
<accession>A0ABP3WH89</accession>
<dbReference type="Proteomes" id="UP001500021">
    <property type="component" value="Unassembled WGS sequence"/>
</dbReference>
<dbReference type="InterPro" id="IPR007433">
    <property type="entry name" value="DUF481"/>
</dbReference>
<comment type="caution">
    <text evidence="1">The sequence shown here is derived from an EMBL/GenBank/DDBJ whole genome shotgun (WGS) entry which is preliminary data.</text>
</comment>
<keyword evidence="2" id="KW-1185">Reference proteome</keyword>
<evidence type="ECO:0000313" key="1">
    <source>
        <dbReference type="EMBL" id="GAA0812228.1"/>
    </source>
</evidence>
<sequence>MNKLTLTSLIFITTTFYSDCVLSNDQKIKKTELTAEVKSHAKPKFDWVKLTSNEWLKGDIISMYDEELEFDSDKLDSQTIDWEDVSELRSKHWQSIRLVDGTIVDGYLMMKEGQVSIESNGTVKHYKLNDILSIAGSSKNEGDLWDGYANLGFNLRRGNTVQLDYTFKAGVQRRSSSGRFQTDYTANYSKYKDKETNVDNITANSHRLTSTYDWFFDPKVYFRAVDFELLSDEFLNIDYRIRYGIAMGYHLIDSSTISWDINAGPSYQVTYFKEVQAGESRSDTSLGLTLGTDFSYEITSDIDYDFSYDIQIVSEDSGKYIHHVETGIEIDLTNDFDLDLTFYVDRTQKPKADAGGVLPEQNDYRLVVSLGYDF</sequence>
<reference evidence="2" key="1">
    <citation type="journal article" date="2019" name="Int. J. Syst. Evol. Microbiol.">
        <title>The Global Catalogue of Microorganisms (GCM) 10K type strain sequencing project: providing services to taxonomists for standard genome sequencing and annotation.</title>
        <authorList>
            <consortium name="The Broad Institute Genomics Platform"/>
            <consortium name="The Broad Institute Genome Sequencing Center for Infectious Disease"/>
            <person name="Wu L."/>
            <person name="Ma J."/>
        </authorList>
    </citation>
    <scope>NUCLEOTIDE SEQUENCE [LARGE SCALE GENOMIC DNA]</scope>
    <source>
        <strain evidence="2">JCM 15608</strain>
    </source>
</reference>
<dbReference type="RefSeq" id="WP_343814791.1">
    <property type="nucleotide sequence ID" value="NZ_BAAAFA010000001.1"/>
</dbReference>
<proteinExistence type="predicted"/>